<dbReference type="GO" id="GO:0043770">
    <property type="term" value="F:demethylmenaquinone methyltransferase activity"/>
    <property type="evidence" value="ECO:0007669"/>
    <property type="project" value="UniProtKB-UniRule"/>
</dbReference>
<evidence type="ECO:0000313" key="8">
    <source>
        <dbReference type="EMBL" id="CAB3392929.1"/>
    </source>
</evidence>
<dbReference type="PANTHER" id="PTHR43591:SF24">
    <property type="entry name" value="2-METHOXY-6-POLYPRENYL-1,4-BENZOQUINOL METHYLASE, MITOCHONDRIAL"/>
    <property type="match status" value="1"/>
</dbReference>
<reference evidence="8 10" key="3">
    <citation type="submission" date="2020-04" db="EMBL/GenBank/DDBJ databases">
        <authorList>
            <person name="Hogendoorn C."/>
        </authorList>
    </citation>
    <scope>NUCLEOTIDE SEQUENCE [LARGE SCALE GENOMIC DNA]</scope>
    <source>
        <strain evidence="8">COOX1</strain>
    </source>
</reference>
<dbReference type="OrthoDB" id="9808140at2"/>
<keyword evidence="1 6" id="KW-0474">Menaquinone biosynthesis</keyword>
<dbReference type="HAMAP" id="MF_01813">
    <property type="entry name" value="MenG_UbiE_methyltr"/>
    <property type="match status" value="1"/>
</dbReference>
<evidence type="ECO:0000313" key="9">
    <source>
        <dbReference type="Proteomes" id="UP000231932"/>
    </source>
</evidence>
<dbReference type="AlphaFoldDB" id="A0A2K8N8P9"/>
<keyword evidence="9" id="KW-1185">Reference proteome</keyword>
<evidence type="ECO:0000256" key="4">
    <source>
        <dbReference type="ARBA" id="ARBA00022691"/>
    </source>
</evidence>
<evidence type="ECO:0000313" key="10">
    <source>
        <dbReference type="Proteomes" id="UP000502196"/>
    </source>
</evidence>
<comment type="pathway">
    <text evidence="6">Quinol/quinone metabolism; menaquinone biosynthesis; menaquinol from 1,4-dihydroxy-2-naphthoate: step 2/2.</text>
</comment>
<dbReference type="EC" id="2.1.1.163" evidence="6"/>
<comment type="catalytic activity">
    <reaction evidence="6">
        <text>a 2-demethylmenaquinol + S-adenosyl-L-methionine = a menaquinol + S-adenosyl-L-homocysteine + H(+)</text>
        <dbReference type="Rhea" id="RHEA:42640"/>
        <dbReference type="Rhea" id="RHEA-COMP:9539"/>
        <dbReference type="Rhea" id="RHEA-COMP:9563"/>
        <dbReference type="ChEBI" id="CHEBI:15378"/>
        <dbReference type="ChEBI" id="CHEBI:18151"/>
        <dbReference type="ChEBI" id="CHEBI:55437"/>
        <dbReference type="ChEBI" id="CHEBI:57856"/>
        <dbReference type="ChEBI" id="CHEBI:59789"/>
        <dbReference type="EC" id="2.1.1.163"/>
    </reaction>
</comment>
<comment type="similarity">
    <text evidence="6">Belongs to the class I-like SAM-binding methyltransferase superfamily. MenG/UbiE family.</text>
</comment>
<keyword evidence="3 6" id="KW-0808">Transferase</keyword>
<feature type="binding site" evidence="6">
    <location>
        <begin position="113"/>
        <end position="114"/>
    </location>
    <ligand>
        <name>S-adenosyl-L-methionine</name>
        <dbReference type="ChEBI" id="CHEBI:59789"/>
    </ligand>
</feature>
<dbReference type="EMBL" id="LR792683">
    <property type="protein sequence ID" value="CAB3392929.1"/>
    <property type="molecule type" value="Genomic_DNA"/>
</dbReference>
<dbReference type="NCBIfam" id="TIGR01934">
    <property type="entry name" value="MenG_MenH_UbiE"/>
    <property type="match status" value="1"/>
</dbReference>
<dbReference type="GO" id="GO:0032259">
    <property type="term" value="P:methylation"/>
    <property type="evidence" value="ECO:0007669"/>
    <property type="project" value="UniProtKB-KW"/>
</dbReference>
<organism evidence="7 9">
    <name type="scientific">Kyrpidia spormannii</name>
    <dbReference type="NCBI Taxonomy" id="2055160"/>
    <lineage>
        <taxon>Bacteria</taxon>
        <taxon>Bacillati</taxon>
        <taxon>Bacillota</taxon>
        <taxon>Bacilli</taxon>
        <taxon>Bacillales</taxon>
        <taxon>Alicyclobacillaceae</taxon>
        <taxon>Kyrpidia</taxon>
    </lineage>
</organism>
<dbReference type="PROSITE" id="PS01183">
    <property type="entry name" value="UBIE_1"/>
    <property type="match status" value="1"/>
</dbReference>
<dbReference type="SUPFAM" id="SSF53335">
    <property type="entry name" value="S-adenosyl-L-methionine-dependent methyltransferases"/>
    <property type="match status" value="1"/>
</dbReference>
<dbReference type="InterPro" id="IPR029063">
    <property type="entry name" value="SAM-dependent_MTases_sf"/>
</dbReference>
<dbReference type="NCBIfam" id="NF001243">
    <property type="entry name" value="PRK00216.1-4"/>
    <property type="match status" value="1"/>
</dbReference>
<keyword evidence="4 6" id="KW-0949">S-adenosyl-L-methionine</keyword>
<accession>A0A2K8N8P9</accession>
<evidence type="ECO:0000256" key="2">
    <source>
        <dbReference type="ARBA" id="ARBA00022603"/>
    </source>
</evidence>
<dbReference type="GO" id="GO:0009234">
    <property type="term" value="P:menaquinone biosynthetic process"/>
    <property type="evidence" value="ECO:0007669"/>
    <property type="project" value="UniProtKB-UniRule"/>
</dbReference>
<feature type="binding site" evidence="6">
    <location>
        <position position="85"/>
    </location>
    <ligand>
        <name>S-adenosyl-L-methionine</name>
        <dbReference type="ChEBI" id="CHEBI:59789"/>
    </ligand>
</feature>
<dbReference type="KEGG" id="kyr:CVV65_07720"/>
<evidence type="ECO:0000256" key="1">
    <source>
        <dbReference type="ARBA" id="ARBA00022428"/>
    </source>
</evidence>
<dbReference type="RefSeq" id="WP_100667630.1">
    <property type="nucleotide sequence ID" value="NZ_CP024955.1"/>
</dbReference>
<gene>
    <name evidence="6 8" type="primary">menG</name>
    <name evidence="8" type="ORF">COOX1_1656</name>
    <name evidence="7" type="ORF">CVV65_07720</name>
</gene>
<comment type="caution">
    <text evidence="6">Lacks conserved residue(s) required for the propagation of feature annotation.</text>
</comment>
<evidence type="ECO:0000256" key="3">
    <source>
        <dbReference type="ARBA" id="ARBA00022679"/>
    </source>
</evidence>
<evidence type="ECO:0000313" key="7">
    <source>
        <dbReference type="EMBL" id="ATY84822.1"/>
    </source>
</evidence>
<evidence type="ECO:0000256" key="6">
    <source>
        <dbReference type="HAMAP-Rule" id="MF_01813"/>
    </source>
</evidence>
<dbReference type="UniPathway" id="UPA00079">
    <property type="reaction ID" value="UER00169"/>
</dbReference>
<dbReference type="Pfam" id="PF01209">
    <property type="entry name" value="Ubie_methyltran"/>
    <property type="match status" value="1"/>
</dbReference>
<dbReference type="NCBIfam" id="NF001244">
    <property type="entry name" value="PRK00216.1-5"/>
    <property type="match status" value="1"/>
</dbReference>
<keyword evidence="2 6" id="KW-0489">Methyltransferase</keyword>
<sequence>MPNQSNQQPSKVELVQSIFSRIARYYDRMNDLISFQRHKAWRAFTMKQMAVFPGAQVLDVAAGTGDWTVALAKAAGAEGRVVGLDFCREMLDVAKEKVSREGVGRQTSLVLGDAMELPYSENTFDFATIGFALRNVKDYRQVLREMTRVVKPGGLVVSLELSKPTWEPFRTVYYFYFYKVMPFVARLLVGEGAPAYQYLPNSLTHFPGAEELAQVFREVGLEDVRFWRFSGGVAALHIGRKPKGVESEGDAVPSRAADVEK</sequence>
<dbReference type="Gene3D" id="3.40.50.150">
    <property type="entry name" value="Vaccinia Virus protein VP39"/>
    <property type="match status" value="1"/>
</dbReference>
<dbReference type="PROSITE" id="PS51608">
    <property type="entry name" value="SAM_MT_UBIE"/>
    <property type="match status" value="1"/>
</dbReference>
<dbReference type="CDD" id="cd02440">
    <property type="entry name" value="AdoMet_MTases"/>
    <property type="match status" value="1"/>
</dbReference>
<dbReference type="InterPro" id="IPR004033">
    <property type="entry name" value="UbiE/COQ5_MeTrFase"/>
</dbReference>
<feature type="binding site" evidence="6">
    <location>
        <position position="64"/>
    </location>
    <ligand>
        <name>S-adenosyl-L-methionine</name>
        <dbReference type="ChEBI" id="CHEBI:59789"/>
    </ligand>
</feature>
<dbReference type="FunFam" id="3.40.50.150:FF:000086">
    <property type="entry name" value="Demethylmenaquinone methyltransferase"/>
    <property type="match status" value="1"/>
</dbReference>
<comment type="function">
    <text evidence="5 6">Methyltransferase required for the conversion of demethylmenaquinol (DMKH2) to menaquinol (MKH2).</text>
</comment>
<dbReference type="InterPro" id="IPR023576">
    <property type="entry name" value="UbiE/COQ5_MeTrFase_CS"/>
</dbReference>
<dbReference type="Proteomes" id="UP000502196">
    <property type="component" value="Chromosome"/>
</dbReference>
<dbReference type="PROSITE" id="PS01184">
    <property type="entry name" value="UBIE_2"/>
    <property type="match status" value="1"/>
</dbReference>
<protein>
    <recommendedName>
        <fullName evidence="6">Demethylmenaquinone methyltransferase</fullName>
        <ecNumber evidence="6">2.1.1.163</ecNumber>
    </recommendedName>
</protein>
<dbReference type="EMBL" id="CP024955">
    <property type="protein sequence ID" value="ATY84822.1"/>
    <property type="molecule type" value="Genomic_DNA"/>
</dbReference>
<name>A0A2K8N8P9_9BACL</name>
<proteinExistence type="inferred from homology"/>
<reference evidence="9" key="1">
    <citation type="submission" date="2017-11" db="EMBL/GenBank/DDBJ databases">
        <title>Complete Genome Sequence of Kyrpidia sp. Strain EA-1, a thermophilic, hydrogen-oxidizing Bacterium, isolated from the Azores.</title>
        <authorList>
            <person name="Reiner J.E."/>
            <person name="Lapp C.J."/>
            <person name="Bunk B."/>
            <person name="Gescher J."/>
        </authorList>
    </citation>
    <scope>NUCLEOTIDE SEQUENCE [LARGE SCALE GENOMIC DNA]</scope>
    <source>
        <strain evidence="9">EA-1</strain>
    </source>
</reference>
<reference evidence="7" key="2">
    <citation type="journal article" date="2018" name="Genome Announc.">
        <title>Complete Genome Sequence of Kyrpidia sp. Strain EA-1, a Thermophilic Knallgas Bacterium, Isolated from the Azores.</title>
        <authorList>
            <person name="Reiner J.E."/>
            <person name="Lapp C.J."/>
            <person name="Bunk B."/>
            <person name="Sproer C."/>
            <person name="Overmann J."/>
            <person name="Gescher J."/>
        </authorList>
    </citation>
    <scope>NUCLEOTIDE SEQUENCE</scope>
    <source>
        <strain evidence="7">EA-1</strain>
    </source>
</reference>
<evidence type="ECO:0000256" key="5">
    <source>
        <dbReference type="ARBA" id="ARBA00059758"/>
    </source>
</evidence>
<dbReference type="Proteomes" id="UP000231932">
    <property type="component" value="Chromosome"/>
</dbReference>
<dbReference type="PANTHER" id="PTHR43591">
    <property type="entry name" value="METHYLTRANSFERASE"/>
    <property type="match status" value="1"/>
</dbReference>